<protein>
    <recommendedName>
        <fullName evidence="7">ATP synthase epsilon chain</fullName>
    </recommendedName>
    <alternativeName>
        <fullName evidence="7">ATP synthase F1 sector epsilon subunit</fullName>
    </alternativeName>
    <alternativeName>
        <fullName evidence="7">F-ATPase epsilon subunit</fullName>
    </alternativeName>
</protein>
<evidence type="ECO:0000313" key="10">
    <source>
        <dbReference type="Proteomes" id="UP001179842"/>
    </source>
</evidence>
<accession>A0ABY8LUZ9</accession>
<evidence type="ECO:0000256" key="3">
    <source>
        <dbReference type="ARBA" id="ARBA00022448"/>
    </source>
</evidence>
<evidence type="ECO:0000256" key="2">
    <source>
        <dbReference type="ARBA" id="ARBA00005712"/>
    </source>
</evidence>
<keyword evidence="3 7" id="KW-0813">Transport</keyword>
<keyword evidence="7" id="KW-0066">ATP synthesis</keyword>
<comment type="similarity">
    <text evidence="2 7">Belongs to the ATPase epsilon chain family.</text>
</comment>
<evidence type="ECO:0000256" key="5">
    <source>
        <dbReference type="ARBA" id="ARBA00023136"/>
    </source>
</evidence>
<evidence type="ECO:0000256" key="4">
    <source>
        <dbReference type="ARBA" id="ARBA00023065"/>
    </source>
</evidence>
<name>A0ABY8LUZ9_9BACT</name>
<dbReference type="CDD" id="cd12152">
    <property type="entry name" value="F1-ATPase_delta"/>
    <property type="match status" value="1"/>
</dbReference>
<evidence type="ECO:0000259" key="8">
    <source>
        <dbReference type="Pfam" id="PF02823"/>
    </source>
</evidence>
<evidence type="ECO:0000256" key="6">
    <source>
        <dbReference type="ARBA" id="ARBA00023196"/>
    </source>
</evidence>
<dbReference type="InterPro" id="IPR020546">
    <property type="entry name" value="ATP_synth_F1_dsu/esu_N"/>
</dbReference>
<evidence type="ECO:0000313" key="9">
    <source>
        <dbReference type="EMBL" id="WGI37049.1"/>
    </source>
</evidence>
<comment type="function">
    <text evidence="7">Produces ATP from ADP in the presence of a proton gradient across the membrane.</text>
</comment>
<dbReference type="Gene3D" id="2.60.15.10">
    <property type="entry name" value="F0F1 ATP synthase delta/epsilon subunit, N-terminal"/>
    <property type="match status" value="1"/>
</dbReference>
<keyword evidence="7" id="KW-1003">Cell membrane</keyword>
<dbReference type="HAMAP" id="MF_00530">
    <property type="entry name" value="ATP_synth_epsil_bac"/>
    <property type="match status" value="1"/>
</dbReference>
<keyword evidence="10" id="KW-1185">Reference proteome</keyword>
<dbReference type="Proteomes" id="UP001179842">
    <property type="component" value="Chromosome"/>
</dbReference>
<keyword evidence="5 7" id="KW-0472">Membrane</keyword>
<gene>
    <name evidence="7" type="primary">atpC</name>
    <name evidence="9" type="ORF">QEG99_02080</name>
</gene>
<comment type="subcellular location">
    <subcellularLocation>
        <location evidence="7">Cell membrane</location>
        <topology evidence="7">Peripheral membrane protein</topology>
    </subcellularLocation>
    <subcellularLocation>
        <location evidence="1">Endomembrane system</location>
        <topology evidence="1">Peripheral membrane protein</topology>
    </subcellularLocation>
</comment>
<evidence type="ECO:0000256" key="1">
    <source>
        <dbReference type="ARBA" id="ARBA00004184"/>
    </source>
</evidence>
<keyword evidence="6 7" id="KW-0139">CF(1)</keyword>
<dbReference type="InterPro" id="IPR001469">
    <property type="entry name" value="ATP_synth_F1_dsu/esu"/>
</dbReference>
<dbReference type="EMBL" id="CP122979">
    <property type="protein sequence ID" value="WGI37049.1"/>
    <property type="molecule type" value="Genomic_DNA"/>
</dbReference>
<keyword evidence="7" id="KW-0375">Hydrogen ion transport</keyword>
<feature type="domain" description="ATP synthase F1 complex delta/epsilon subunit N-terminal" evidence="8">
    <location>
        <begin position="5"/>
        <end position="83"/>
    </location>
</feature>
<dbReference type="InterPro" id="IPR036771">
    <property type="entry name" value="ATPsynth_dsu/esu_N"/>
</dbReference>
<comment type="subunit">
    <text evidence="7">F-type ATPases have 2 components, CF(1) - the catalytic core - and CF(0) - the membrane proton channel. CF(1) has five subunits: alpha(3), beta(3), gamma(1), delta(1), epsilon(1). CF(0) has three main subunits: a, b and c.</text>
</comment>
<organism evidence="9 10">
    <name type="scientific">Mesomycoplasma lagogenitalium</name>
    <dbReference type="NCBI Taxonomy" id="171286"/>
    <lineage>
        <taxon>Bacteria</taxon>
        <taxon>Bacillati</taxon>
        <taxon>Mycoplasmatota</taxon>
        <taxon>Mycoplasmoidales</taxon>
        <taxon>Metamycoplasmataceae</taxon>
        <taxon>Mesomycoplasma</taxon>
    </lineage>
</organism>
<dbReference type="SUPFAM" id="SSF51344">
    <property type="entry name" value="Epsilon subunit of F1F0-ATP synthase N-terminal domain"/>
    <property type="match status" value="1"/>
</dbReference>
<dbReference type="Pfam" id="PF02823">
    <property type="entry name" value="ATP-synt_DE_N"/>
    <property type="match status" value="1"/>
</dbReference>
<proteinExistence type="inferred from homology"/>
<keyword evidence="4 7" id="KW-0406">Ion transport</keyword>
<dbReference type="RefSeq" id="WP_280102352.1">
    <property type="nucleotide sequence ID" value="NZ_CP122979.1"/>
</dbReference>
<sequence length="127" mass="14451">MKKTKVKIITPNGTFLEQETEIVTLKTTEGYKGIQYGTQPFVSSIVPSKMFVGWNTSNEQKIIYINSGIVYAESAFINIITDSVSYSPFTDSSQSFDIYNDKLKNSNHIQNIQKEISIKKELEKNKK</sequence>
<reference evidence="9" key="1">
    <citation type="submission" date="2023-04" db="EMBL/GenBank/DDBJ databases">
        <title>Completed genome of Mycoplasma lagogenitalium type strain 12MS.</title>
        <authorList>
            <person name="Spergser J."/>
        </authorList>
    </citation>
    <scope>NUCLEOTIDE SEQUENCE</scope>
    <source>
        <strain evidence="9">12MS</strain>
    </source>
</reference>
<evidence type="ECO:0000256" key="7">
    <source>
        <dbReference type="HAMAP-Rule" id="MF_00530"/>
    </source>
</evidence>